<organism evidence="2">
    <name type="scientific">uncultured bacterium</name>
    <name type="common">gcode 4</name>
    <dbReference type="NCBI Taxonomy" id="1234023"/>
    <lineage>
        <taxon>Bacteria</taxon>
        <taxon>environmental samples</taxon>
    </lineage>
</organism>
<proteinExistence type="predicted"/>
<comment type="caution">
    <text evidence="2">The sequence shown here is derived from an EMBL/GenBank/DDBJ whole genome shotgun (WGS) entry which is preliminary data.</text>
</comment>
<evidence type="ECO:0000313" key="2">
    <source>
        <dbReference type="EMBL" id="EKD66213.1"/>
    </source>
</evidence>
<dbReference type="AlphaFoldDB" id="K2BBS4"/>
<accession>K2BBS4</accession>
<keyword evidence="1" id="KW-0472">Membrane</keyword>
<feature type="transmembrane region" description="Helical" evidence="1">
    <location>
        <begin position="30"/>
        <end position="51"/>
    </location>
</feature>
<evidence type="ECO:0000256" key="1">
    <source>
        <dbReference type="SAM" id="Phobius"/>
    </source>
</evidence>
<sequence>MFNNDEEFLSTQDKIDKMYTILKKQHRMNLISSIFSWIFRLAIIYALFTWYQIFVQNKNPELKAKITSSFSSTIVSIVNPIIGEVLKENIGKMNPNSWTNVSPEQIDSILKTLKK</sequence>
<protein>
    <submittedName>
        <fullName evidence="2">Uncharacterized protein</fullName>
    </submittedName>
</protein>
<keyword evidence="1" id="KW-1133">Transmembrane helix</keyword>
<dbReference type="EMBL" id="AMFJ01021646">
    <property type="protein sequence ID" value="EKD66213.1"/>
    <property type="molecule type" value="Genomic_DNA"/>
</dbReference>
<reference evidence="2" key="1">
    <citation type="journal article" date="2012" name="Science">
        <title>Fermentation, hydrogen, and sulfur metabolism in multiple uncultivated bacterial phyla.</title>
        <authorList>
            <person name="Wrighton K.C."/>
            <person name="Thomas B.C."/>
            <person name="Sharon I."/>
            <person name="Miller C.S."/>
            <person name="Castelle C.J."/>
            <person name="VerBerkmoes N.C."/>
            <person name="Wilkins M.J."/>
            <person name="Hettich R.L."/>
            <person name="Lipton M.S."/>
            <person name="Williams K.H."/>
            <person name="Long P.E."/>
            <person name="Banfield J.F."/>
        </authorList>
    </citation>
    <scope>NUCLEOTIDE SEQUENCE [LARGE SCALE GENOMIC DNA]</scope>
</reference>
<name>K2BBS4_9BACT</name>
<keyword evidence="1" id="KW-0812">Transmembrane</keyword>
<gene>
    <name evidence="2" type="ORF">ACD_49C00060G0055</name>
</gene>